<organism evidence="2 3">
    <name type="scientific">Zhongshania antarctica</name>
    <dbReference type="NCBI Taxonomy" id="641702"/>
    <lineage>
        <taxon>Bacteria</taxon>
        <taxon>Pseudomonadati</taxon>
        <taxon>Pseudomonadota</taxon>
        <taxon>Gammaproteobacteria</taxon>
        <taxon>Cellvibrionales</taxon>
        <taxon>Spongiibacteraceae</taxon>
        <taxon>Zhongshania</taxon>
    </lineage>
</organism>
<gene>
    <name evidence="2" type="ORF">HNQ57_002309</name>
</gene>
<keyword evidence="1" id="KW-0472">Membrane</keyword>
<keyword evidence="1" id="KW-1133">Transmembrane helix</keyword>
<proteinExistence type="predicted"/>
<evidence type="ECO:0000313" key="3">
    <source>
        <dbReference type="Proteomes" id="UP000536640"/>
    </source>
</evidence>
<keyword evidence="3" id="KW-1185">Reference proteome</keyword>
<dbReference type="RefSeq" id="WP_184463095.1">
    <property type="nucleotide sequence ID" value="NZ_JACHHW010000006.1"/>
</dbReference>
<accession>A0A840R6L0</accession>
<dbReference type="EMBL" id="JACHHW010000006">
    <property type="protein sequence ID" value="MBB5188030.1"/>
    <property type="molecule type" value="Genomic_DNA"/>
</dbReference>
<sequence length="181" mass="19537">MHKSARSQAGVVLIVVLIMLGVFSIIVVSMLSGSNINFKIAGNQQFRFEARTAAKAALESYISNSANFAIPVPEINATYSFDLNGNGNDDITANVLPPKCLRSLPIKLLALKTSNPKDDQCWKSGQKPETGIFTDEVLSGNSDCSEITWDVQAEVKDAVTSAEITMHQGLYLRANVGTNCI</sequence>
<dbReference type="AlphaFoldDB" id="A0A840R6L0"/>
<evidence type="ECO:0000256" key="1">
    <source>
        <dbReference type="SAM" id="Phobius"/>
    </source>
</evidence>
<comment type="caution">
    <text evidence="2">The sequence shown here is derived from an EMBL/GenBank/DDBJ whole genome shotgun (WGS) entry which is preliminary data.</text>
</comment>
<feature type="transmembrane region" description="Helical" evidence="1">
    <location>
        <begin position="12"/>
        <end position="31"/>
    </location>
</feature>
<evidence type="ECO:0000313" key="2">
    <source>
        <dbReference type="EMBL" id="MBB5188030.1"/>
    </source>
</evidence>
<name>A0A840R6L0_9GAMM</name>
<protein>
    <submittedName>
        <fullName evidence="2">Tfp pilus assembly protein PilX</fullName>
    </submittedName>
</protein>
<reference evidence="2 3" key="1">
    <citation type="submission" date="2020-08" db="EMBL/GenBank/DDBJ databases">
        <title>Genomic Encyclopedia of Type Strains, Phase IV (KMG-IV): sequencing the most valuable type-strain genomes for metagenomic binning, comparative biology and taxonomic classification.</title>
        <authorList>
            <person name="Goeker M."/>
        </authorList>
    </citation>
    <scope>NUCLEOTIDE SEQUENCE [LARGE SCALE GENOMIC DNA]</scope>
    <source>
        <strain evidence="2 3">DSM 25701</strain>
    </source>
</reference>
<dbReference type="Proteomes" id="UP000536640">
    <property type="component" value="Unassembled WGS sequence"/>
</dbReference>
<keyword evidence="1" id="KW-0812">Transmembrane</keyword>